<keyword evidence="3" id="KW-1185">Reference proteome</keyword>
<sequence length="274" mass="31920">SSDKLDTSDSKGSNKKGVAYPNRVPQPTIFVSSEEEDIKPEVHSQNIVKVTEENDTIRKGLDQDLDDYWKDTSEKNDKGSPVKKRKIHSSFEVETNYHLPQEVKGQKEFLTATHQRKVYQLPISRKYIPKLPVTEVDRAEAIREIIVQWYGPYEAFGPMKGLEKIREQFLQQELNLKIIWSRYIPNSPVIRGVTIQGMKIDIISAMMVIKEWMDQPNKIEEWRRNTYDGLKLMAKKIPDFSIPEDVTNILDLDCSMVKEIKQGKYCMSCWKKEH</sequence>
<feature type="non-terminal residue" evidence="2">
    <location>
        <position position="1"/>
    </location>
</feature>
<comment type="caution">
    <text evidence="2">The sequence shown here is derived from an EMBL/GenBank/DDBJ whole genome shotgun (WGS) entry which is preliminary data.</text>
</comment>
<organism evidence="2 3">
    <name type="scientific">Allacma fusca</name>
    <dbReference type="NCBI Taxonomy" id="39272"/>
    <lineage>
        <taxon>Eukaryota</taxon>
        <taxon>Metazoa</taxon>
        <taxon>Ecdysozoa</taxon>
        <taxon>Arthropoda</taxon>
        <taxon>Hexapoda</taxon>
        <taxon>Collembola</taxon>
        <taxon>Symphypleona</taxon>
        <taxon>Sminthuridae</taxon>
        <taxon>Allacma</taxon>
    </lineage>
</organism>
<evidence type="ECO:0000313" key="3">
    <source>
        <dbReference type="Proteomes" id="UP000708208"/>
    </source>
</evidence>
<feature type="region of interest" description="Disordered" evidence="1">
    <location>
        <begin position="1"/>
        <end position="25"/>
    </location>
</feature>
<dbReference type="Proteomes" id="UP000708208">
    <property type="component" value="Unassembled WGS sequence"/>
</dbReference>
<protein>
    <submittedName>
        <fullName evidence="2">Uncharacterized protein</fullName>
    </submittedName>
</protein>
<evidence type="ECO:0000256" key="1">
    <source>
        <dbReference type="SAM" id="MobiDB-lite"/>
    </source>
</evidence>
<name>A0A8J2JPT3_9HEXA</name>
<accession>A0A8J2JPT3</accession>
<feature type="non-terminal residue" evidence="2">
    <location>
        <position position="274"/>
    </location>
</feature>
<gene>
    <name evidence="2" type="ORF">AFUS01_LOCUS12237</name>
</gene>
<evidence type="ECO:0000313" key="2">
    <source>
        <dbReference type="EMBL" id="CAG7723133.1"/>
    </source>
</evidence>
<dbReference type="EMBL" id="CAJVCH010095935">
    <property type="protein sequence ID" value="CAG7723133.1"/>
    <property type="molecule type" value="Genomic_DNA"/>
</dbReference>
<proteinExistence type="predicted"/>
<dbReference type="AlphaFoldDB" id="A0A8J2JPT3"/>
<reference evidence="2" key="1">
    <citation type="submission" date="2021-06" db="EMBL/GenBank/DDBJ databases">
        <authorList>
            <person name="Hodson N. C."/>
            <person name="Mongue J. A."/>
            <person name="Jaron S. K."/>
        </authorList>
    </citation>
    <scope>NUCLEOTIDE SEQUENCE</scope>
</reference>